<keyword evidence="1" id="KW-0812">Transmembrane</keyword>
<name>A0A7S1DCQ8_CYCTE</name>
<keyword evidence="1" id="KW-1133">Transmembrane helix</keyword>
<accession>A0A7S1DCQ8</accession>
<sequence>MCADADADDGLDCYLLGLERRISGVGKNERSESIYIQDCGEINKQASNLVVVIVIVCVCVFVCGSYYCYDYHSIIRAMQMHACNFISYNLYISHYPLFWRQG</sequence>
<evidence type="ECO:0000256" key="1">
    <source>
        <dbReference type="SAM" id="Phobius"/>
    </source>
</evidence>
<gene>
    <name evidence="2" type="ORF">CTEN0397_LOCUS15343</name>
</gene>
<feature type="transmembrane region" description="Helical" evidence="1">
    <location>
        <begin position="49"/>
        <end position="69"/>
    </location>
</feature>
<dbReference type="AlphaFoldDB" id="A0A7S1DCQ8"/>
<reference evidence="2" key="1">
    <citation type="submission" date="2021-01" db="EMBL/GenBank/DDBJ databases">
        <authorList>
            <person name="Corre E."/>
            <person name="Pelletier E."/>
            <person name="Niang G."/>
            <person name="Scheremetjew M."/>
            <person name="Finn R."/>
            <person name="Kale V."/>
            <person name="Holt S."/>
            <person name="Cochrane G."/>
            <person name="Meng A."/>
            <person name="Brown T."/>
            <person name="Cohen L."/>
        </authorList>
    </citation>
    <scope>NUCLEOTIDE SEQUENCE</scope>
    <source>
        <strain evidence="2">ECT3854</strain>
    </source>
</reference>
<proteinExistence type="predicted"/>
<protein>
    <submittedName>
        <fullName evidence="2">Uncharacterized protein</fullName>
    </submittedName>
</protein>
<evidence type="ECO:0000313" key="2">
    <source>
        <dbReference type="EMBL" id="CAD8944233.1"/>
    </source>
</evidence>
<dbReference type="EMBL" id="HBFW01023862">
    <property type="protein sequence ID" value="CAD8944233.1"/>
    <property type="molecule type" value="Transcribed_RNA"/>
</dbReference>
<organism evidence="2">
    <name type="scientific">Cyclophora tenuis</name>
    <name type="common">Marine diatom</name>
    <dbReference type="NCBI Taxonomy" id="216820"/>
    <lineage>
        <taxon>Eukaryota</taxon>
        <taxon>Sar</taxon>
        <taxon>Stramenopiles</taxon>
        <taxon>Ochrophyta</taxon>
        <taxon>Bacillariophyta</taxon>
        <taxon>Fragilariophyceae</taxon>
        <taxon>Fragilariophycidae</taxon>
        <taxon>Cyclophorales</taxon>
        <taxon>Cyclophoraceae</taxon>
        <taxon>Cyclophora</taxon>
    </lineage>
</organism>
<keyword evidence="1" id="KW-0472">Membrane</keyword>